<gene>
    <name evidence="1" type="ORF">QWF21_06280</name>
</gene>
<protein>
    <submittedName>
        <fullName evidence="1">Uncharacterized protein</fullName>
    </submittedName>
</protein>
<keyword evidence="2" id="KW-1185">Reference proteome</keyword>
<dbReference type="RefSeq" id="WP_330087201.1">
    <property type="nucleotide sequence ID" value="NZ_JAUGZK010000004.1"/>
</dbReference>
<dbReference type="EMBL" id="JAUGZK010000004">
    <property type="protein sequence ID" value="MEE2023848.1"/>
    <property type="molecule type" value="Genomic_DNA"/>
</dbReference>
<accession>A0ABU7JDS3</accession>
<feature type="non-terminal residue" evidence="1">
    <location>
        <position position="1"/>
    </location>
</feature>
<dbReference type="Proteomes" id="UP001339167">
    <property type="component" value="Unassembled WGS sequence"/>
</dbReference>
<organism evidence="1 2">
    <name type="scientific">Alkalimonas mucilaginosa</name>
    <dbReference type="NCBI Taxonomy" id="3057676"/>
    <lineage>
        <taxon>Bacteria</taxon>
        <taxon>Pseudomonadati</taxon>
        <taxon>Pseudomonadota</taxon>
        <taxon>Gammaproteobacteria</taxon>
        <taxon>Alkalimonas</taxon>
    </lineage>
</organism>
<name>A0ABU7JDS3_9GAMM</name>
<proteinExistence type="predicted"/>
<reference evidence="1 2" key="1">
    <citation type="submission" date="2023-06" db="EMBL/GenBank/DDBJ databases">
        <title>Alkalimonas sp., MEB004 an alkaliphilic bacterium isolated from Lonar Lake, India.</title>
        <authorList>
            <person name="Joshi A."/>
            <person name="Thite S."/>
        </authorList>
    </citation>
    <scope>NUCLEOTIDE SEQUENCE [LARGE SCALE GENOMIC DNA]</scope>
    <source>
        <strain evidence="1 2">MEB004</strain>
    </source>
</reference>
<evidence type="ECO:0000313" key="1">
    <source>
        <dbReference type="EMBL" id="MEE2023848.1"/>
    </source>
</evidence>
<comment type="caution">
    <text evidence="1">The sequence shown here is derived from an EMBL/GenBank/DDBJ whole genome shotgun (WGS) entry which is preliminary data.</text>
</comment>
<sequence>IKPRAHSFEWAFCVEAPDGAQLTHGSHRGGIAKHFPVFRPSGLQFGRHAGSVHHPSICDSLKERLCL</sequence>
<evidence type="ECO:0000313" key="2">
    <source>
        <dbReference type="Proteomes" id="UP001339167"/>
    </source>
</evidence>